<dbReference type="AlphaFoldDB" id="A0A3E1NCZ7"/>
<dbReference type="RefSeq" id="WP_116849810.1">
    <property type="nucleotide sequence ID" value="NZ_QTJU01000016.1"/>
</dbReference>
<keyword evidence="5" id="KW-0472">Membrane</keyword>
<evidence type="ECO:0000313" key="7">
    <source>
        <dbReference type="Proteomes" id="UP000261284"/>
    </source>
</evidence>
<dbReference type="Proteomes" id="UP000261284">
    <property type="component" value="Unassembled WGS sequence"/>
</dbReference>
<comment type="caution">
    <text evidence="6">The sequence shown here is derived from an EMBL/GenBank/DDBJ whole genome shotgun (WGS) entry which is preliminary data.</text>
</comment>
<keyword evidence="7" id="KW-1185">Reference proteome</keyword>
<evidence type="ECO:0000256" key="2">
    <source>
        <dbReference type="ARBA" id="ARBA00008854"/>
    </source>
</evidence>
<dbReference type="PANTHER" id="PTHR34478">
    <property type="entry name" value="PROTEIN LEMA"/>
    <property type="match status" value="1"/>
</dbReference>
<gene>
    <name evidence="6" type="ORF">DXN05_23780</name>
</gene>
<keyword evidence="4" id="KW-1133">Transmembrane helix</keyword>
<evidence type="ECO:0000256" key="4">
    <source>
        <dbReference type="ARBA" id="ARBA00022989"/>
    </source>
</evidence>
<evidence type="ECO:0000256" key="3">
    <source>
        <dbReference type="ARBA" id="ARBA00022692"/>
    </source>
</evidence>
<dbReference type="PANTHER" id="PTHR34478:SF2">
    <property type="entry name" value="MEMBRANE PROTEIN"/>
    <property type="match status" value="1"/>
</dbReference>
<reference evidence="6 7" key="1">
    <citation type="submission" date="2018-08" db="EMBL/GenBank/DDBJ databases">
        <title>Chitinophagaceae sp. K23C18032701, a novel bacterium isolated from forest soil.</title>
        <authorList>
            <person name="Wang C."/>
        </authorList>
    </citation>
    <scope>NUCLEOTIDE SEQUENCE [LARGE SCALE GENOMIC DNA]</scope>
    <source>
        <strain evidence="6 7">K23C18032701</strain>
    </source>
</reference>
<dbReference type="PROSITE" id="PS51257">
    <property type="entry name" value="PROKAR_LIPOPROTEIN"/>
    <property type="match status" value="1"/>
</dbReference>
<name>A0A3E1NCZ7_9BACT</name>
<evidence type="ECO:0000313" key="6">
    <source>
        <dbReference type="EMBL" id="RFM25732.1"/>
    </source>
</evidence>
<sequence>MKTKNLALIVIVALVLILGGCGCAGYNGLVTQDEAVKNKWANVQSDYQRRADLIPNLVNTVKGEANFEQTTLQNVINARASATQIKVNAEDLTPEKLQQFQAAQGQLSAALGRLLAVSENYPNLRANDAFRGLQAQLEGTENRIKVSRNDFNAAVQDYNVKVRSFPMNLFSGVFGFRPKAGFQADAGSDKAPEVKF</sequence>
<comment type="subcellular location">
    <subcellularLocation>
        <location evidence="1">Membrane</location>
        <topology evidence="1">Single-pass membrane protein</topology>
    </subcellularLocation>
</comment>
<proteinExistence type="inferred from homology"/>
<organism evidence="6 7">
    <name type="scientific">Deminuibacter soli</name>
    <dbReference type="NCBI Taxonomy" id="2291815"/>
    <lineage>
        <taxon>Bacteria</taxon>
        <taxon>Pseudomonadati</taxon>
        <taxon>Bacteroidota</taxon>
        <taxon>Chitinophagia</taxon>
        <taxon>Chitinophagales</taxon>
        <taxon>Chitinophagaceae</taxon>
        <taxon>Deminuibacter</taxon>
    </lineage>
</organism>
<evidence type="ECO:0000256" key="5">
    <source>
        <dbReference type="ARBA" id="ARBA00023136"/>
    </source>
</evidence>
<dbReference type="GO" id="GO:0016020">
    <property type="term" value="C:membrane"/>
    <property type="evidence" value="ECO:0007669"/>
    <property type="project" value="UniProtKB-SubCell"/>
</dbReference>
<dbReference type="Pfam" id="PF04011">
    <property type="entry name" value="LemA"/>
    <property type="match status" value="1"/>
</dbReference>
<protein>
    <submittedName>
        <fullName evidence="6">LemA family protein</fullName>
    </submittedName>
</protein>
<dbReference type="InterPro" id="IPR023353">
    <property type="entry name" value="LemA-like_dom_sf"/>
</dbReference>
<dbReference type="OrthoDB" id="9804152at2"/>
<evidence type="ECO:0000256" key="1">
    <source>
        <dbReference type="ARBA" id="ARBA00004167"/>
    </source>
</evidence>
<dbReference type="EMBL" id="QTJU01000016">
    <property type="protein sequence ID" value="RFM25732.1"/>
    <property type="molecule type" value="Genomic_DNA"/>
</dbReference>
<dbReference type="InterPro" id="IPR007156">
    <property type="entry name" value="MamQ_LemA"/>
</dbReference>
<dbReference type="Gene3D" id="1.20.1440.20">
    <property type="entry name" value="LemA-like domain"/>
    <property type="match status" value="1"/>
</dbReference>
<keyword evidence="3" id="KW-0812">Transmembrane</keyword>
<dbReference type="SUPFAM" id="SSF140478">
    <property type="entry name" value="LemA-like"/>
    <property type="match status" value="1"/>
</dbReference>
<comment type="similarity">
    <text evidence="2">Belongs to the LemA family.</text>
</comment>
<accession>A0A3E1NCZ7</accession>